<evidence type="ECO:0000313" key="2">
    <source>
        <dbReference type="Proteomes" id="UP000828390"/>
    </source>
</evidence>
<feature type="non-terminal residue" evidence="1">
    <location>
        <position position="1"/>
    </location>
</feature>
<protein>
    <submittedName>
        <fullName evidence="1">Uncharacterized protein</fullName>
    </submittedName>
</protein>
<reference evidence="1" key="1">
    <citation type="journal article" date="2019" name="bioRxiv">
        <title>The Genome of the Zebra Mussel, Dreissena polymorpha: A Resource for Invasive Species Research.</title>
        <authorList>
            <person name="McCartney M.A."/>
            <person name="Auch B."/>
            <person name="Kono T."/>
            <person name="Mallez S."/>
            <person name="Zhang Y."/>
            <person name="Obille A."/>
            <person name="Becker A."/>
            <person name="Abrahante J.E."/>
            <person name="Garbe J."/>
            <person name="Badalamenti J.P."/>
            <person name="Herman A."/>
            <person name="Mangelson H."/>
            <person name="Liachko I."/>
            <person name="Sullivan S."/>
            <person name="Sone E.D."/>
            <person name="Koren S."/>
            <person name="Silverstein K.A.T."/>
            <person name="Beckman K.B."/>
            <person name="Gohl D.M."/>
        </authorList>
    </citation>
    <scope>NUCLEOTIDE SEQUENCE</scope>
    <source>
        <strain evidence="1">Duluth1</strain>
        <tissue evidence="1">Whole animal</tissue>
    </source>
</reference>
<accession>A0A9D4LDJ9</accession>
<organism evidence="1 2">
    <name type="scientific">Dreissena polymorpha</name>
    <name type="common">Zebra mussel</name>
    <name type="synonym">Mytilus polymorpha</name>
    <dbReference type="NCBI Taxonomy" id="45954"/>
    <lineage>
        <taxon>Eukaryota</taxon>
        <taxon>Metazoa</taxon>
        <taxon>Spiralia</taxon>
        <taxon>Lophotrochozoa</taxon>
        <taxon>Mollusca</taxon>
        <taxon>Bivalvia</taxon>
        <taxon>Autobranchia</taxon>
        <taxon>Heteroconchia</taxon>
        <taxon>Euheterodonta</taxon>
        <taxon>Imparidentia</taxon>
        <taxon>Neoheterodontei</taxon>
        <taxon>Myida</taxon>
        <taxon>Dreissenoidea</taxon>
        <taxon>Dreissenidae</taxon>
        <taxon>Dreissena</taxon>
    </lineage>
</organism>
<dbReference type="AlphaFoldDB" id="A0A9D4LDJ9"/>
<name>A0A9D4LDJ9_DREPO</name>
<reference evidence="1" key="2">
    <citation type="submission" date="2020-11" db="EMBL/GenBank/DDBJ databases">
        <authorList>
            <person name="McCartney M.A."/>
            <person name="Auch B."/>
            <person name="Kono T."/>
            <person name="Mallez S."/>
            <person name="Becker A."/>
            <person name="Gohl D.M."/>
            <person name="Silverstein K.A.T."/>
            <person name="Koren S."/>
            <person name="Bechman K.B."/>
            <person name="Herman A."/>
            <person name="Abrahante J.E."/>
            <person name="Garbe J."/>
        </authorList>
    </citation>
    <scope>NUCLEOTIDE SEQUENCE</scope>
    <source>
        <strain evidence="1">Duluth1</strain>
        <tissue evidence="1">Whole animal</tissue>
    </source>
</reference>
<dbReference type="EMBL" id="JAIWYP010000003">
    <property type="protein sequence ID" value="KAH3855798.1"/>
    <property type="molecule type" value="Genomic_DNA"/>
</dbReference>
<evidence type="ECO:0000313" key="1">
    <source>
        <dbReference type="EMBL" id="KAH3855798.1"/>
    </source>
</evidence>
<keyword evidence="2" id="KW-1185">Reference proteome</keyword>
<gene>
    <name evidence="1" type="ORF">DPMN_098367</name>
</gene>
<comment type="caution">
    <text evidence="1">The sequence shown here is derived from an EMBL/GenBank/DDBJ whole genome shotgun (WGS) entry which is preliminary data.</text>
</comment>
<sequence length="61" mass="6432">MERISPPLPGSSSKDTGNLDLAVDKLDIDGSVVFRRKKLVIRLANVDGRAGGRAGGRAEQA</sequence>
<proteinExistence type="predicted"/>
<dbReference type="Proteomes" id="UP000828390">
    <property type="component" value="Unassembled WGS sequence"/>
</dbReference>